<dbReference type="Proteomes" id="UP001500542">
    <property type="component" value="Unassembled WGS sequence"/>
</dbReference>
<dbReference type="RefSeq" id="WP_343984257.1">
    <property type="nucleotide sequence ID" value="NZ_BAAAHK010000028.1"/>
</dbReference>
<protein>
    <submittedName>
        <fullName evidence="1">Uncharacterized protein</fullName>
    </submittedName>
</protein>
<proteinExistence type="predicted"/>
<evidence type="ECO:0000313" key="2">
    <source>
        <dbReference type="Proteomes" id="UP001500542"/>
    </source>
</evidence>
<gene>
    <name evidence="1" type="ORF">GCM10009554_83740</name>
</gene>
<keyword evidence="2" id="KW-1185">Reference proteome</keyword>
<organism evidence="1 2">
    <name type="scientific">Kribbella koreensis</name>
    <dbReference type="NCBI Taxonomy" id="57909"/>
    <lineage>
        <taxon>Bacteria</taxon>
        <taxon>Bacillati</taxon>
        <taxon>Actinomycetota</taxon>
        <taxon>Actinomycetes</taxon>
        <taxon>Propionibacteriales</taxon>
        <taxon>Kribbellaceae</taxon>
        <taxon>Kribbella</taxon>
    </lineage>
</organism>
<name>A0ABN1RUS2_9ACTN</name>
<accession>A0ABN1RUS2</accession>
<sequence>MTDDEPIVVRPLAVDDDSFLNPPPGAPAYYGFPVLDETEVDGFRFGMITDFLSAPDTYGDGFVVAPDNSRAGLIWQSETAVHFNERTPAGHNRWGLFGVGLPLPMRTVEDAKAYLAALLPELKPRWESSR</sequence>
<evidence type="ECO:0000313" key="1">
    <source>
        <dbReference type="EMBL" id="GAA0963790.1"/>
    </source>
</evidence>
<dbReference type="EMBL" id="BAAAHK010000028">
    <property type="protein sequence ID" value="GAA0963790.1"/>
    <property type="molecule type" value="Genomic_DNA"/>
</dbReference>
<comment type="caution">
    <text evidence="1">The sequence shown here is derived from an EMBL/GenBank/DDBJ whole genome shotgun (WGS) entry which is preliminary data.</text>
</comment>
<reference evidence="1 2" key="1">
    <citation type="journal article" date="2019" name="Int. J. Syst. Evol. Microbiol.">
        <title>The Global Catalogue of Microorganisms (GCM) 10K type strain sequencing project: providing services to taxonomists for standard genome sequencing and annotation.</title>
        <authorList>
            <consortium name="The Broad Institute Genomics Platform"/>
            <consortium name="The Broad Institute Genome Sequencing Center for Infectious Disease"/>
            <person name="Wu L."/>
            <person name="Ma J."/>
        </authorList>
    </citation>
    <scope>NUCLEOTIDE SEQUENCE [LARGE SCALE GENOMIC DNA]</scope>
    <source>
        <strain evidence="1 2">JCM 10977</strain>
    </source>
</reference>